<evidence type="ECO:0000313" key="2">
    <source>
        <dbReference type="Proteomes" id="UP001469553"/>
    </source>
</evidence>
<dbReference type="InterPro" id="IPR029058">
    <property type="entry name" value="AB_hydrolase_fold"/>
</dbReference>
<comment type="caution">
    <text evidence="1">The sequence shown here is derived from an EMBL/GenBank/DDBJ whole genome shotgun (WGS) entry which is preliminary data.</text>
</comment>
<organism evidence="1 2">
    <name type="scientific">Ameca splendens</name>
    <dbReference type="NCBI Taxonomy" id="208324"/>
    <lineage>
        <taxon>Eukaryota</taxon>
        <taxon>Metazoa</taxon>
        <taxon>Chordata</taxon>
        <taxon>Craniata</taxon>
        <taxon>Vertebrata</taxon>
        <taxon>Euteleostomi</taxon>
        <taxon>Actinopterygii</taxon>
        <taxon>Neopterygii</taxon>
        <taxon>Teleostei</taxon>
        <taxon>Neoteleostei</taxon>
        <taxon>Acanthomorphata</taxon>
        <taxon>Ovalentaria</taxon>
        <taxon>Atherinomorphae</taxon>
        <taxon>Cyprinodontiformes</taxon>
        <taxon>Goodeidae</taxon>
        <taxon>Ameca</taxon>
    </lineage>
</organism>
<reference evidence="1 2" key="1">
    <citation type="submission" date="2021-06" db="EMBL/GenBank/DDBJ databases">
        <authorList>
            <person name="Palmer J.M."/>
        </authorList>
    </citation>
    <scope>NUCLEOTIDE SEQUENCE [LARGE SCALE GENOMIC DNA]</scope>
    <source>
        <strain evidence="1 2">AS_MEX2019</strain>
        <tissue evidence="1">Muscle</tissue>
    </source>
</reference>
<evidence type="ECO:0000313" key="1">
    <source>
        <dbReference type="EMBL" id="MEQ2294038.1"/>
    </source>
</evidence>
<protein>
    <submittedName>
        <fullName evidence="1">Uncharacterized protein</fullName>
    </submittedName>
</protein>
<accession>A0ABV0YJQ9</accession>
<keyword evidence="2" id="KW-1185">Reference proteome</keyword>
<sequence>DPNSGDLRVPATWPTFTSTGHRFLEINSKMDAGYVGQKLRLRYVNFWTSVLPSLPTVYLE</sequence>
<name>A0ABV0YJQ9_9TELE</name>
<dbReference type="EMBL" id="JAHRIP010037118">
    <property type="protein sequence ID" value="MEQ2294038.1"/>
    <property type="molecule type" value="Genomic_DNA"/>
</dbReference>
<feature type="non-terminal residue" evidence="1">
    <location>
        <position position="1"/>
    </location>
</feature>
<proteinExistence type="predicted"/>
<gene>
    <name evidence="1" type="ORF">AMECASPLE_039727</name>
</gene>
<dbReference type="Proteomes" id="UP001469553">
    <property type="component" value="Unassembled WGS sequence"/>
</dbReference>
<dbReference type="Gene3D" id="3.40.50.1820">
    <property type="entry name" value="alpha/beta hydrolase"/>
    <property type="match status" value="1"/>
</dbReference>